<evidence type="ECO:0000313" key="3">
    <source>
        <dbReference type="Proteomes" id="UP000192356"/>
    </source>
</evidence>
<keyword evidence="3" id="KW-1185">Reference proteome</keyword>
<evidence type="ECO:0000256" key="1">
    <source>
        <dbReference type="SAM" id="SignalP"/>
    </source>
</evidence>
<dbReference type="EMBL" id="LVKB01000005">
    <property type="protein sequence ID" value="ORD97938.1"/>
    <property type="molecule type" value="Genomic_DNA"/>
</dbReference>
<feature type="signal peptide" evidence="1">
    <location>
        <begin position="1"/>
        <end position="21"/>
    </location>
</feature>
<dbReference type="Proteomes" id="UP000192356">
    <property type="component" value="Unassembled WGS sequence"/>
</dbReference>
<proteinExistence type="predicted"/>
<organism evidence="2 3">
    <name type="scientific">Hepatospora eriocheir</name>
    <dbReference type="NCBI Taxonomy" id="1081669"/>
    <lineage>
        <taxon>Eukaryota</taxon>
        <taxon>Fungi</taxon>
        <taxon>Fungi incertae sedis</taxon>
        <taxon>Microsporidia</taxon>
        <taxon>Hepatosporidae</taxon>
        <taxon>Hepatospora</taxon>
    </lineage>
</organism>
<name>A0A1X0QDR6_9MICR</name>
<keyword evidence="1" id="KW-0732">Signal</keyword>
<reference evidence="2 3" key="1">
    <citation type="journal article" date="2017" name="Environ. Microbiol.">
        <title>Decay of the glycolytic pathway and adaptation to intranuclear parasitism within Enterocytozoonidae microsporidia.</title>
        <authorList>
            <person name="Wiredu Boakye D."/>
            <person name="Jaroenlak P."/>
            <person name="Prachumwat A."/>
            <person name="Williams T.A."/>
            <person name="Bateman K.S."/>
            <person name="Itsathitphaisarn O."/>
            <person name="Sritunyalucksana K."/>
            <person name="Paszkiewicz K.H."/>
            <person name="Moore K.A."/>
            <person name="Stentiford G.D."/>
            <person name="Williams B.A."/>
        </authorList>
    </citation>
    <scope>NUCLEOTIDE SEQUENCE [LARGE SCALE GENOMIC DNA]</scope>
    <source>
        <strain evidence="2 3">GB1</strain>
    </source>
</reference>
<comment type="caution">
    <text evidence="2">The sequence shown here is derived from an EMBL/GenBank/DDBJ whole genome shotgun (WGS) entry which is preliminary data.</text>
</comment>
<accession>A0A1X0QDR6</accession>
<protein>
    <submittedName>
        <fullName evidence="2">Uncharacterized protein</fullName>
    </submittedName>
</protein>
<sequence>MFTNHMKVFNFLLKLIITTSIEDIFLLKSGRNNFLHLERGILTTSRNRYTKFSVEKNSDGSYKLLANGKPIEIRDGKLNAKRKGFLKKSLNIYVVLSNEDGGPVKLMTKNDKCVKLRRYGRKIRFVLSNYCNRSDNLFYVINQNNYNNNPYNNYNNNYNNNPYDSYNDNSYFDYSNSSDFYSKMKSYDSSSDSMSSMNFMNSQPCNPTSYRKQLKKIGISSSSSSSSSSSF</sequence>
<dbReference type="VEuPathDB" id="MicrosporidiaDB:A0H76_986"/>
<feature type="chain" id="PRO_5012009888" evidence="1">
    <location>
        <begin position="22"/>
        <end position="231"/>
    </location>
</feature>
<dbReference type="VEuPathDB" id="MicrosporidiaDB:HERIO_194"/>
<gene>
    <name evidence="2" type="ORF">HERIO_194</name>
</gene>
<dbReference type="AlphaFoldDB" id="A0A1X0QDR6"/>
<evidence type="ECO:0000313" key="2">
    <source>
        <dbReference type="EMBL" id="ORD97938.1"/>
    </source>
</evidence>